<proteinExistence type="predicted"/>
<evidence type="ECO:0000313" key="1">
    <source>
        <dbReference type="EMBL" id="NQP84171.1"/>
    </source>
</evidence>
<gene>
    <name evidence="1" type="ORF">HO898_10755</name>
</gene>
<comment type="caution">
    <text evidence="1">The sequence shown here is derived from an EMBL/GenBank/DDBJ whole genome shotgun (WGS) entry which is preliminary data.</text>
</comment>
<evidence type="ECO:0000313" key="2">
    <source>
        <dbReference type="Proteomes" id="UP000748881"/>
    </source>
</evidence>
<accession>A0A9Q5BUG6</accession>
<organism evidence="1 2">
    <name type="scientific">Streptococcus suis</name>
    <dbReference type="NCBI Taxonomy" id="1307"/>
    <lineage>
        <taxon>Bacteria</taxon>
        <taxon>Bacillati</taxon>
        <taxon>Bacillota</taxon>
        <taxon>Bacilli</taxon>
        <taxon>Lactobacillales</taxon>
        <taxon>Streptococcaceae</taxon>
        <taxon>Streptococcus</taxon>
    </lineage>
</organism>
<sequence length="92" mass="10199">MFQKLIEFIYSASDAQLLAFQRKANAVTGGVTISQNVTPVTDALKNRLGLKTVQTSLARKLAYASTRRHCEYGTTMMDDILAGKRCHAKSYI</sequence>
<name>A0A9Q5BUG6_STRSU</name>
<reference evidence="1" key="1">
    <citation type="submission" date="2020-05" db="EMBL/GenBank/DDBJ databases">
        <title>Linking phenotype, genotype and ecology: antimicrobial resistance in the zoonotic pathogen Streptococcus suis.</title>
        <authorList>
            <person name="Hadjirin N.F."/>
            <person name="Miller E.L."/>
            <person name="Murray G.R."/>
            <person name="Yen P.L.K."/>
            <person name="Phuc H.D."/>
            <person name="Wileman T.M."/>
            <person name="Hernandez-Garcia J."/>
            <person name="Williamson S.M."/>
            <person name="Parkhill J."/>
            <person name="Maskell D.J."/>
            <person name="Zhou R."/>
            <person name="Fittipaldi N."/>
            <person name="Gottschalk M."/>
            <person name="Tucker A.D.W."/>
            <person name="Hoa N.T."/>
            <person name="Welch J."/>
            <person name="Weinert L.A."/>
        </authorList>
    </citation>
    <scope>NUCLEOTIDE SEQUENCE</scope>
    <source>
        <strain evidence="1">TMW_SS111</strain>
    </source>
</reference>
<dbReference type="AlphaFoldDB" id="A0A9Q5BUG6"/>
<dbReference type="Proteomes" id="UP000748881">
    <property type="component" value="Unassembled WGS sequence"/>
</dbReference>
<protein>
    <submittedName>
        <fullName evidence="1">Uncharacterized protein</fullName>
    </submittedName>
</protein>
<dbReference type="EMBL" id="JABLKP010000025">
    <property type="protein sequence ID" value="NQP84171.1"/>
    <property type="molecule type" value="Genomic_DNA"/>
</dbReference>